<evidence type="ECO:0000256" key="5">
    <source>
        <dbReference type="ARBA" id="ARBA00023239"/>
    </source>
</evidence>
<dbReference type="InterPro" id="IPR025702">
    <property type="entry name" value="OXD"/>
</dbReference>
<keyword evidence="4" id="KW-0408">Iron</keyword>
<evidence type="ECO:0000256" key="4">
    <source>
        <dbReference type="ARBA" id="ARBA00023004"/>
    </source>
</evidence>
<comment type="cofactor">
    <cofactor evidence="1">
        <name>heme b</name>
        <dbReference type="ChEBI" id="CHEBI:60344"/>
    </cofactor>
</comment>
<gene>
    <name evidence="6" type="ORF">AC579_9579</name>
</gene>
<evidence type="ECO:0000313" key="7">
    <source>
        <dbReference type="Proteomes" id="UP000073492"/>
    </source>
</evidence>
<evidence type="ECO:0000313" key="6">
    <source>
        <dbReference type="EMBL" id="KXT17986.1"/>
    </source>
</evidence>
<reference evidence="6 7" key="1">
    <citation type="submission" date="2015-07" db="EMBL/GenBank/DDBJ databases">
        <title>Comparative genomics of the Sigatoka disease complex on banana suggests a link between parallel evolutionary changes in Pseudocercospora fijiensis and Pseudocercospora eumusae and increased virulence on the banana host.</title>
        <authorList>
            <person name="Chang T.-C."/>
            <person name="Salvucci A."/>
            <person name="Crous P.W."/>
            <person name="Stergiopoulos I."/>
        </authorList>
    </citation>
    <scope>NUCLEOTIDE SEQUENCE [LARGE SCALE GENOMIC DNA]</scope>
    <source>
        <strain evidence="6 7">CBS 116634</strain>
    </source>
</reference>
<dbReference type="EMBL" id="LFZO01000012">
    <property type="protein sequence ID" value="KXT17986.1"/>
    <property type="molecule type" value="Genomic_DNA"/>
</dbReference>
<evidence type="ECO:0000256" key="2">
    <source>
        <dbReference type="ARBA" id="ARBA00022617"/>
    </source>
</evidence>
<name>A0A139ITW2_9PEZI</name>
<proteinExistence type="predicted"/>
<protein>
    <recommendedName>
        <fullName evidence="8">Phenylacetaldoxime dehydratase</fullName>
    </recommendedName>
</protein>
<comment type="caution">
    <text evidence="6">The sequence shown here is derived from an EMBL/GenBank/DDBJ whole genome shotgun (WGS) entry which is preliminary data.</text>
</comment>
<keyword evidence="5" id="KW-0456">Lyase</keyword>
<keyword evidence="7" id="KW-1185">Reference proteome</keyword>
<accession>A0A139ITW2</accession>
<evidence type="ECO:0008006" key="8">
    <source>
        <dbReference type="Google" id="ProtNLM"/>
    </source>
</evidence>
<keyword evidence="2" id="KW-0349">Heme</keyword>
<dbReference type="OrthoDB" id="3359285at2759"/>
<evidence type="ECO:0000256" key="3">
    <source>
        <dbReference type="ARBA" id="ARBA00022723"/>
    </source>
</evidence>
<organism evidence="6 7">
    <name type="scientific">Pseudocercospora musae</name>
    <dbReference type="NCBI Taxonomy" id="113226"/>
    <lineage>
        <taxon>Eukaryota</taxon>
        <taxon>Fungi</taxon>
        <taxon>Dikarya</taxon>
        <taxon>Ascomycota</taxon>
        <taxon>Pezizomycotina</taxon>
        <taxon>Dothideomycetes</taxon>
        <taxon>Dothideomycetidae</taxon>
        <taxon>Mycosphaerellales</taxon>
        <taxon>Mycosphaerellaceae</taxon>
        <taxon>Pseudocercospora</taxon>
    </lineage>
</organism>
<dbReference type="STRING" id="113226.A0A139ITW2"/>
<dbReference type="GO" id="GO:0016829">
    <property type="term" value="F:lyase activity"/>
    <property type="evidence" value="ECO:0007669"/>
    <property type="project" value="UniProtKB-KW"/>
</dbReference>
<dbReference type="Pfam" id="PF13816">
    <property type="entry name" value="Dehydratase_hem"/>
    <property type="match status" value="1"/>
</dbReference>
<dbReference type="GO" id="GO:0046872">
    <property type="term" value="F:metal ion binding"/>
    <property type="evidence" value="ECO:0007669"/>
    <property type="project" value="UniProtKB-KW"/>
</dbReference>
<sequence>MGSEETKPRYWESASVIDNRGYTNQVIIPYWQTQEAYEKWYQDSGFGAWFDSLEPRSGYGYFLELFLPSIDRLETVFSDNIVPEGAANMREGVSGEIQQHVYWGSMRDRLAAAQTDHLVGERAFPKSEAERADQKADTQSRRIRVPGRRNLAIIRSGQDWSNTLPNERKLYLETMHPVLVKGMDFLRDEGEEVGCISNRFMDCMYKTKPGGITERTFGLSYFDDLKSLEGWSKQHKTHLNIFGGFLNYAAELQNNVSLRLFHEVMVLKPEQQRFEYVGCHDTSGMLASL</sequence>
<dbReference type="Proteomes" id="UP000073492">
    <property type="component" value="Unassembled WGS sequence"/>
</dbReference>
<evidence type="ECO:0000256" key="1">
    <source>
        <dbReference type="ARBA" id="ARBA00001970"/>
    </source>
</evidence>
<keyword evidence="3" id="KW-0479">Metal-binding</keyword>
<dbReference type="AlphaFoldDB" id="A0A139ITW2"/>